<accession>A0ABW5JXU7</accession>
<dbReference type="SUPFAM" id="SSF109854">
    <property type="entry name" value="DinB/YfiT-like putative metalloenzymes"/>
    <property type="match status" value="1"/>
</dbReference>
<gene>
    <name evidence="2" type="ORF">ACFSSB_04505</name>
</gene>
<evidence type="ECO:0000313" key="3">
    <source>
        <dbReference type="Proteomes" id="UP001597467"/>
    </source>
</evidence>
<feature type="domain" description="DinB-like" evidence="1">
    <location>
        <begin position="35"/>
        <end position="163"/>
    </location>
</feature>
<dbReference type="InterPro" id="IPR034660">
    <property type="entry name" value="DinB/YfiT-like"/>
</dbReference>
<dbReference type="EMBL" id="JBHULM010000007">
    <property type="protein sequence ID" value="MFD2541571.1"/>
    <property type="molecule type" value="Genomic_DNA"/>
</dbReference>
<comment type="caution">
    <text evidence="2">The sequence shown here is derived from an EMBL/GenBank/DDBJ whole genome shotgun (WGS) entry which is preliminary data.</text>
</comment>
<sequence length="171" mass="19581">MKTADIGTLEYNEYYKTYIDKVGDLSLLEGLSEGLSEALGFFNSLPEDKMDYAYAEGKWTIKEVLQHIIDTERVLVYRALRFSRNDKTELPGFDENAYTMSSEANRRSKEALIEEFTHVREATISLFKSFTNQMLLQKGKASGGDMSVRAIGFIVIGHEKHHSHVVKERYL</sequence>
<dbReference type="RefSeq" id="WP_379901420.1">
    <property type="nucleotide sequence ID" value="NZ_JBHULM010000007.1"/>
</dbReference>
<evidence type="ECO:0000259" key="1">
    <source>
        <dbReference type="Pfam" id="PF12867"/>
    </source>
</evidence>
<dbReference type="InterPro" id="IPR024775">
    <property type="entry name" value="DinB-like"/>
</dbReference>
<reference evidence="3" key="1">
    <citation type="journal article" date="2019" name="Int. J. Syst. Evol. Microbiol.">
        <title>The Global Catalogue of Microorganisms (GCM) 10K type strain sequencing project: providing services to taxonomists for standard genome sequencing and annotation.</title>
        <authorList>
            <consortium name="The Broad Institute Genomics Platform"/>
            <consortium name="The Broad Institute Genome Sequencing Center for Infectious Disease"/>
            <person name="Wu L."/>
            <person name="Ma J."/>
        </authorList>
    </citation>
    <scope>NUCLEOTIDE SEQUENCE [LARGE SCALE GENOMIC DNA]</scope>
    <source>
        <strain evidence="3">KCTC 42808</strain>
    </source>
</reference>
<dbReference type="Proteomes" id="UP001597467">
    <property type="component" value="Unassembled WGS sequence"/>
</dbReference>
<protein>
    <submittedName>
        <fullName evidence="2">DinB family protein</fullName>
    </submittedName>
</protein>
<dbReference type="Pfam" id="PF12867">
    <property type="entry name" value="DinB_2"/>
    <property type="match status" value="1"/>
</dbReference>
<evidence type="ECO:0000313" key="2">
    <source>
        <dbReference type="EMBL" id="MFD2541571.1"/>
    </source>
</evidence>
<organism evidence="2 3">
    <name type="scientific">Lacinutrix gracilariae</name>
    <dbReference type="NCBI Taxonomy" id="1747198"/>
    <lineage>
        <taxon>Bacteria</taxon>
        <taxon>Pseudomonadati</taxon>
        <taxon>Bacteroidota</taxon>
        <taxon>Flavobacteriia</taxon>
        <taxon>Flavobacteriales</taxon>
        <taxon>Flavobacteriaceae</taxon>
        <taxon>Lacinutrix</taxon>
    </lineage>
</organism>
<proteinExistence type="predicted"/>
<name>A0ABW5JXU7_9FLAO</name>
<keyword evidence="3" id="KW-1185">Reference proteome</keyword>
<dbReference type="Gene3D" id="1.20.120.450">
    <property type="entry name" value="dinb family like domain"/>
    <property type="match status" value="1"/>
</dbReference>